<keyword evidence="8" id="KW-0812">Transmembrane</keyword>
<evidence type="ECO:0000313" key="12">
    <source>
        <dbReference type="Proteomes" id="UP000216682"/>
    </source>
</evidence>
<accession>A0A265E684</accession>
<dbReference type="EC" id="3.4.24.75" evidence="4"/>
<dbReference type="EMBL" id="NPEZ01000003">
    <property type="protein sequence ID" value="OZT77109.1"/>
    <property type="molecule type" value="Genomic_DNA"/>
</dbReference>
<keyword evidence="7" id="KW-0175">Coiled coil</keyword>
<keyword evidence="6" id="KW-0378">Hydrolase</keyword>
<protein>
    <recommendedName>
        <fullName evidence="4">lysostaphin</fullName>
        <ecNumber evidence="4">3.4.24.75</ecNumber>
    </recommendedName>
</protein>
<evidence type="ECO:0000256" key="6">
    <source>
        <dbReference type="ARBA" id="ARBA00023049"/>
    </source>
</evidence>
<organism evidence="11 12">
    <name type="scientific">Salinicoccus roseus</name>
    <dbReference type="NCBI Taxonomy" id="45670"/>
    <lineage>
        <taxon>Bacteria</taxon>
        <taxon>Bacillati</taxon>
        <taxon>Bacillota</taxon>
        <taxon>Bacilli</taxon>
        <taxon>Bacillales</taxon>
        <taxon>Staphylococcaceae</taxon>
        <taxon>Salinicoccus</taxon>
    </lineage>
</organism>
<evidence type="ECO:0000256" key="2">
    <source>
        <dbReference type="ARBA" id="ARBA00001947"/>
    </source>
</evidence>
<keyword evidence="8" id="KW-0472">Membrane</keyword>
<dbReference type="Pfam" id="PF10145">
    <property type="entry name" value="PhageMin_Tail"/>
    <property type="match status" value="1"/>
</dbReference>
<dbReference type="NCBIfam" id="TIGR01760">
    <property type="entry name" value="tape_meas_TP901"/>
    <property type="match status" value="1"/>
</dbReference>
<comment type="caution">
    <text evidence="11">The sequence shown here is derived from an EMBL/GenBank/DDBJ whole genome shotgun (WGS) entry which is preliminary data.</text>
</comment>
<dbReference type="SUPFAM" id="SSF51261">
    <property type="entry name" value="Duplicated hybrid motif"/>
    <property type="match status" value="1"/>
</dbReference>
<keyword evidence="6" id="KW-0482">Metalloprotease</keyword>
<reference evidence="11 12" key="1">
    <citation type="submission" date="2017-07" db="EMBL/GenBank/DDBJ databases">
        <title>Shotgun whole genome sequences of three halophilic bacterial isolates.</title>
        <authorList>
            <person name="Pozzo T."/>
            <person name="Higdon S.M."/>
            <person name="Quillaguaman J."/>
        </authorList>
    </citation>
    <scope>NUCLEOTIDE SEQUENCE [LARGE SCALE GENOMIC DNA]</scope>
    <source>
        <strain evidence="11 12">BU-1</strain>
    </source>
</reference>
<dbReference type="InterPro" id="IPR011055">
    <property type="entry name" value="Dup_hybrid_motif"/>
</dbReference>
<dbReference type="Gene3D" id="1.10.287.2610">
    <property type="match status" value="1"/>
</dbReference>
<dbReference type="GO" id="GO:0006508">
    <property type="term" value="P:proteolysis"/>
    <property type="evidence" value="ECO:0007669"/>
    <property type="project" value="UniProtKB-KW"/>
</dbReference>
<dbReference type="InterPro" id="IPR016047">
    <property type="entry name" value="M23ase_b-sheet_dom"/>
</dbReference>
<keyword evidence="5" id="KW-1188">Viral release from host cell</keyword>
<dbReference type="SUPFAM" id="SSF57997">
    <property type="entry name" value="Tropomyosin"/>
    <property type="match status" value="1"/>
</dbReference>
<feature type="domain" description="M23ase beta-sheet core" evidence="9">
    <location>
        <begin position="1292"/>
        <end position="1384"/>
    </location>
</feature>
<keyword evidence="8" id="KW-1133">Transmembrane helix</keyword>
<dbReference type="GO" id="GO:0008237">
    <property type="term" value="F:metallopeptidase activity"/>
    <property type="evidence" value="ECO:0007669"/>
    <property type="project" value="UniProtKB-KW"/>
</dbReference>
<evidence type="ECO:0000256" key="1">
    <source>
        <dbReference type="ARBA" id="ARBA00001667"/>
    </source>
</evidence>
<feature type="coiled-coil region" evidence="7">
    <location>
        <begin position="911"/>
        <end position="979"/>
    </location>
</feature>
<evidence type="ECO:0000256" key="4">
    <source>
        <dbReference type="ARBA" id="ARBA00012322"/>
    </source>
</evidence>
<dbReference type="Pfam" id="PF01551">
    <property type="entry name" value="Peptidase_M23"/>
    <property type="match status" value="1"/>
</dbReference>
<dbReference type="PANTHER" id="PTHR37813">
    <property type="entry name" value="FELS-2 PROPHAGE PROTEIN"/>
    <property type="match status" value="1"/>
</dbReference>
<feature type="transmembrane region" description="Helical" evidence="8">
    <location>
        <begin position="635"/>
        <end position="654"/>
    </location>
</feature>
<feature type="domain" description="Phage tail tape measure protein" evidence="10">
    <location>
        <begin position="264"/>
        <end position="462"/>
    </location>
</feature>
<name>A0A265E684_9STAP</name>
<comment type="catalytic activity">
    <reaction evidence="1">
        <text>Hydrolysis of the -Gly-|-Gly- bond in the pentaglycine inter-peptide link joining staphylococcal cell wall peptidoglycans.</text>
        <dbReference type="EC" id="3.4.24.75"/>
    </reaction>
</comment>
<dbReference type="Proteomes" id="UP000216682">
    <property type="component" value="Unassembled WGS sequence"/>
</dbReference>
<evidence type="ECO:0000256" key="7">
    <source>
        <dbReference type="SAM" id="Coils"/>
    </source>
</evidence>
<comment type="similarity">
    <text evidence="3">Belongs to the peptidase M23B family.</text>
</comment>
<dbReference type="Gene3D" id="2.70.70.10">
    <property type="entry name" value="Glucose Permease (Domain IIA)"/>
    <property type="match status" value="1"/>
</dbReference>
<dbReference type="InterPro" id="IPR010090">
    <property type="entry name" value="Phage_tape_meas"/>
</dbReference>
<evidence type="ECO:0000259" key="9">
    <source>
        <dbReference type="Pfam" id="PF01551"/>
    </source>
</evidence>
<evidence type="ECO:0000256" key="5">
    <source>
        <dbReference type="ARBA" id="ARBA00022612"/>
    </source>
</evidence>
<sequence length="1524" mass="167384">MADKIQGFNIELGLDTLGVDAGLKDLNRTMTRVNSEMNRSLSAFGKGEQSMSRYESTLNGLNSKLEVQDKIVQTNKRNYDALSRTYEDNRKKLDRSARTVDEAQKNYDELSKSGSATKEELDAAAKAVEDAEREFGELNTEVNKTRKELDQAEISLNNSERAYNNIQGSIDKTTQRMKEFEYEQRMANDSLMNFGRGMEDRGRQLTEFGNHSYSAGKKLTASLTAPIIALGAFSVKTGMEFSKSMSNVQAVSGATSEDMELLENAAREMGAQSSKSASEAADALGYMALAGWDTTEMMEGLEPIIRLSEAGNIDLARASDLVTDSMSALQLETKDLPEFLDMVSFSSANANTSIDELMEGFLVSGGLATELGIPLEDLAMGLSVFADNGYKGAQGGTAFNAIITNLTAPTGRAEKALDELNVTAFDSEGNFKGLSTVIGDVQDATEGMTDEQKTQYLSMIAGKEHIKTFTSWMNLSKEEMDEMSASIKDSDDALNEMSDTMRDNLSGDWENLKSTLEAFRLEIWDRLEPAIRDITQKATDMVDAFMELDPKVQNQILLMGGLAASIGPAAMGLGLFLKTVGPLVTAGGKLIQFLRKGQIAAAVFGGGAAKAAGSVGVLGGGVAKAGGALALLSNPIGWVVGGLALLTGGFVLAYNKVDWFKNSVDLAWDTMKIFGEAIYEMSGLSWLADQFGSAWQATEDFRNGVSTTMDVVGDAIGDTFNEKVVEPFENFKAMHREAGESVEVFQGDVSEATQKILEEYVNLSEQAKLSLDELYFTQEEVTDEMVTDVKEKYEQMNVEAQTKLEERRVSELEKLQQLFDESDALNETERERAIEKLNAHYYTEQDNLESKNERIQNIITHAMEEEGGLQAHHYEQIEMLQENHNEATVTKLSQGEVEQQAILERMSTNQLATSEETVNQLISDSEKAKNKTVDEAQQKRDEIVAEAIRQRDETGNLSAEEAQRIIDEAETQYNETVKTAEDKHRDVVAEAAAQAKEHGIIVDEETGDILTSWDVFKRDFETVTKAIVQVGKNQWDEMWAGIRQHTEDGVNAVVRAYNWLMDKLGLDGLKLNRINITGYSSNTNDSGYTRLPAYAQGTNYHPGGLALVNDGGGPEIIESPDGQMYMPEGRNVLVDMEEGSTVYPHRVTRDIINNMIPAYKDGAGGWRERLDELKIVSGALANVAKKKTAETLGKGAAQVVGKVSNIMSYATDPSKLAGTLLEQFGMKNPFTGLHGEILSHMFKNFTGGLTDKFKEMFAASAAPMPGILDPSRISYEYGHTAKYTNETGRYWHSGVDFPFNYQPVKTPISGTLTHQPFDDNGYGRWATVKNGNTNLVFAHLDSFGTVNGAQVSAGDVIGKSGNTGFSTGPHLHFEYRKNGKAQNPRPWLEGAFRGSYAAGGVIDKHGLYEGAEGNKPEMVIPLTNRTRAIDLMLQAMDLMNLNQEGRGAGGGKTQDVIKVLINQVENQQIMINQFTNMIQLLTGINMKDFGVNFNELKRELDKSDYDDQSIRNILKGRRTGGATT</sequence>
<evidence type="ECO:0000256" key="8">
    <source>
        <dbReference type="SAM" id="Phobius"/>
    </source>
</evidence>
<evidence type="ECO:0000256" key="3">
    <source>
        <dbReference type="ARBA" id="ARBA00006646"/>
    </source>
</evidence>
<feature type="transmembrane region" description="Helical" evidence="8">
    <location>
        <begin position="598"/>
        <end position="623"/>
    </location>
</feature>
<gene>
    <name evidence="11" type="ORF">CFN03_08515</name>
</gene>
<proteinExistence type="inferred from homology"/>
<comment type="cofactor">
    <cofactor evidence="2">
        <name>Zn(2+)</name>
        <dbReference type="ChEBI" id="CHEBI:29105"/>
    </cofactor>
</comment>
<evidence type="ECO:0000259" key="10">
    <source>
        <dbReference type="Pfam" id="PF10145"/>
    </source>
</evidence>
<keyword evidence="6" id="KW-0645">Protease</keyword>
<evidence type="ECO:0000313" key="11">
    <source>
        <dbReference type="EMBL" id="OZT77109.1"/>
    </source>
</evidence>
<dbReference type="CDD" id="cd12797">
    <property type="entry name" value="M23_peptidase"/>
    <property type="match status" value="1"/>
</dbReference>
<dbReference type="PANTHER" id="PTHR37813:SF1">
    <property type="entry name" value="FELS-2 PROPHAGE PROTEIN"/>
    <property type="match status" value="1"/>
</dbReference>
<feature type="coiled-coil region" evidence="7">
    <location>
        <begin position="86"/>
        <end position="169"/>
    </location>
</feature>
<dbReference type="RefSeq" id="WP_094906632.1">
    <property type="nucleotide sequence ID" value="NZ_NPEZ01000003.1"/>
</dbReference>